<proteinExistence type="predicted"/>
<organism evidence="2 3">
    <name type="scientific">Mesorhabditis spiculigera</name>
    <dbReference type="NCBI Taxonomy" id="96644"/>
    <lineage>
        <taxon>Eukaryota</taxon>
        <taxon>Metazoa</taxon>
        <taxon>Ecdysozoa</taxon>
        <taxon>Nematoda</taxon>
        <taxon>Chromadorea</taxon>
        <taxon>Rhabditida</taxon>
        <taxon>Rhabditina</taxon>
        <taxon>Rhabditomorpha</taxon>
        <taxon>Rhabditoidea</taxon>
        <taxon>Rhabditidae</taxon>
        <taxon>Mesorhabditinae</taxon>
        <taxon>Mesorhabditis</taxon>
    </lineage>
</organism>
<name>A0AA36FXQ5_9BILA</name>
<protein>
    <submittedName>
        <fullName evidence="2">Uncharacterized protein</fullName>
    </submittedName>
</protein>
<evidence type="ECO:0000256" key="1">
    <source>
        <dbReference type="SAM" id="Phobius"/>
    </source>
</evidence>
<evidence type="ECO:0000313" key="3">
    <source>
        <dbReference type="Proteomes" id="UP001177023"/>
    </source>
</evidence>
<feature type="non-terminal residue" evidence="2">
    <location>
        <position position="1"/>
    </location>
</feature>
<feature type="transmembrane region" description="Helical" evidence="1">
    <location>
        <begin position="6"/>
        <end position="26"/>
    </location>
</feature>
<keyword evidence="1" id="KW-1133">Transmembrane helix</keyword>
<sequence length="95" mass="10538">MTDVLIFEVLKIFLVNLAFIFGILGCRAKPPRVDPQAPPDILLVGSGTHDDDTLRQVASIRDERSDKKPKRARERFSALMPLNVAPSRSNEPVIG</sequence>
<keyword evidence="1" id="KW-0472">Membrane</keyword>
<keyword evidence="3" id="KW-1185">Reference proteome</keyword>
<gene>
    <name evidence="2" type="ORF">MSPICULIGERA_LOCUS9472</name>
</gene>
<dbReference type="Proteomes" id="UP001177023">
    <property type="component" value="Unassembled WGS sequence"/>
</dbReference>
<comment type="caution">
    <text evidence="2">The sequence shown here is derived from an EMBL/GenBank/DDBJ whole genome shotgun (WGS) entry which is preliminary data.</text>
</comment>
<accession>A0AA36FXQ5</accession>
<evidence type="ECO:0000313" key="2">
    <source>
        <dbReference type="EMBL" id="CAJ0571046.1"/>
    </source>
</evidence>
<dbReference type="AlphaFoldDB" id="A0AA36FXQ5"/>
<dbReference type="EMBL" id="CATQJA010002529">
    <property type="protein sequence ID" value="CAJ0571046.1"/>
    <property type="molecule type" value="Genomic_DNA"/>
</dbReference>
<keyword evidence="1" id="KW-0812">Transmembrane</keyword>
<reference evidence="2" key="1">
    <citation type="submission" date="2023-06" db="EMBL/GenBank/DDBJ databases">
        <authorList>
            <person name="Delattre M."/>
        </authorList>
    </citation>
    <scope>NUCLEOTIDE SEQUENCE</scope>
    <source>
        <strain evidence="2">AF72</strain>
    </source>
</reference>